<dbReference type="RefSeq" id="YP_009015060.1">
    <property type="nucleotide sequence ID" value="NC_023717.1"/>
</dbReference>
<dbReference type="GeneID" id="18562940"/>
<dbReference type="EMBL" id="JQ691611">
    <property type="protein sequence ID" value="AFH20982.1"/>
    <property type="molecule type" value="Genomic_DNA"/>
</dbReference>
<dbReference type="KEGG" id="vg:18562940"/>
<dbReference type="OrthoDB" id="26459at10239"/>
<evidence type="ECO:0000313" key="1">
    <source>
        <dbReference type="EMBL" id="AFH20982.1"/>
    </source>
</evidence>
<proteinExistence type="predicted"/>
<organism evidence="1 2">
    <name type="scientific">Cronobacter phage CR9</name>
    <dbReference type="NCBI Taxonomy" id="1162290"/>
    <lineage>
        <taxon>Viruses</taxon>
        <taxon>Duplodnaviria</taxon>
        <taxon>Heunggongvirae</taxon>
        <taxon>Uroviricota</taxon>
        <taxon>Caudoviricetes</taxon>
        <taxon>Vequintavirinae</taxon>
        <taxon>Certrevirus</taxon>
        <taxon>Certrevirus CR9</taxon>
    </lineage>
</organism>
<evidence type="ECO:0000313" key="2">
    <source>
        <dbReference type="Proteomes" id="UP000011829"/>
    </source>
</evidence>
<gene>
    <name evidence="1" type="ORF">CR9_098</name>
</gene>
<reference evidence="1 2" key="1">
    <citation type="submission" date="2012-02" db="EMBL/GenBank/DDBJ databases">
        <title>Complete Genome Sequence of Cronobacter sakazakii Bacteriophage CR9.</title>
        <authorList>
            <person name="Shin H."/>
            <person name="Lee J.-H."/>
            <person name="Kim Y."/>
            <person name="Ryu S."/>
        </authorList>
    </citation>
    <scope>NUCLEOTIDE SEQUENCE [LARGE SCALE GENOMIC DNA]</scope>
</reference>
<accession>M1F199</accession>
<name>M1F199_9CAUD</name>
<dbReference type="Proteomes" id="UP000011829">
    <property type="component" value="Segment"/>
</dbReference>
<protein>
    <submittedName>
        <fullName evidence="1">Uncharacterized protein</fullName>
    </submittedName>
</protein>
<keyword evidence="2" id="KW-1185">Reference proteome</keyword>
<sequence length="71" mass="8322">MFVYLNQLRDDEVVCFDVDNIREFHPQEIEISEGNTKKGTAILLYHGDPWIVKQGVYTVYQMCQKAKRGEL</sequence>